<evidence type="ECO:0000259" key="12">
    <source>
        <dbReference type="Pfam" id="PF20645"/>
    </source>
</evidence>
<dbReference type="InterPro" id="IPR048540">
    <property type="entry name" value="Rrn7_cyclin_N"/>
</dbReference>
<evidence type="ECO:0000256" key="9">
    <source>
        <dbReference type="ARBA" id="ARBA00023242"/>
    </source>
</evidence>
<dbReference type="Proteomes" id="UP001145021">
    <property type="component" value="Unassembled WGS sequence"/>
</dbReference>
<dbReference type="GO" id="GO:0001164">
    <property type="term" value="F:RNA polymerase I core promoter sequence-specific DNA binding"/>
    <property type="evidence" value="ECO:0007669"/>
    <property type="project" value="InterPro"/>
</dbReference>
<evidence type="ECO:0000259" key="11">
    <source>
        <dbReference type="Pfam" id="PF20644"/>
    </source>
</evidence>
<accession>A0A9W7XKP6</accession>
<feature type="compositionally biased region" description="Basic and acidic residues" evidence="10">
    <location>
        <begin position="242"/>
        <end position="252"/>
    </location>
</feature>
<feature type="domain" description="Rrn7/TAF1B N-terminal cyclin" evidence="11">
    <location>
        <begin position="253"/>
        <end position="351"/>
    </location>
</feature>
<evidence type="ECO:0000256" key="3">
    <source>
        <dbReference type="ARBA" id="ARBA00022723"/>
    </source>
</evidence>
<keyword evidence="5" id="KW-0862">Zinc</keyword>
<keyword evidence="7" id="KW-0238">DNA-binding</keyword>
<dbReference type="AlphaFoldDB" id="A0A9W7XKP6"/>
<evidence type="ECO:0000256" key="8">
    <source>
        <dbReference type="ARBA" id="ARBA00023163"/>
    </source>
</evidence>
<evidence type="ECO:0000313" key="14">
    <source>
        <dbReference type="Proteomes" id="UP001145021"/>
    </source>
</evidence>
<feature type="compositionally biased region" description="Acidic residues" evidence="10">
    <location>
        <begin position="253"/>
        <end position="263"/>
    </location>
</feature>
<dbReference type="GO" id="GO:0042790">
    <property type="term" value="P:nucleolar large rRNA transcription by RNA polymerase I"/>
    <property type="evidence" value="ECO:0007669"/>
    <property type="project" value="TreeGrafter"/>
</dbReference>
<protein>
    <recommendedName>
        <fullName evidence="15">RRN7-type domain-containing protein</fullName>
    </recommendedName>
</protein>
<dbReference type="Pfam" id="PF20644">
    <property type="entry name" value="Rrn7_cyclin_N"/>
    <property type="match status" value="2"/>
</dbReference>
<evidence type="ECO:0000256" key="7">
    <source>
        <dbReference type="ARBA" id="ARBA00023125"/>
    </source>
</evidence>
<feature type="region of interest" description="Disordered" evidence="10">
    <location>
        <begin position="242"/>
        <end position="263"/>
    </location>
</feature>
<dbReference type="GO" id="GO:0070860">
    <property type="term" value="C:RNA polymerase I core factor complex"/>
    <property type="evidence" value="ECO:0007669"/>
    <property type="project" value="InterPro"/>
</dbReference>
<dbReference type="InterPro" id="IPR033599">
    <property type="entry name" value="TAF1B/Rrn7"/>
</dbReference>
<keyword evidence="4" id="KW-0863">Zinc-finger</keyword>
<comment type="caution">
    <text evidence="13">The sequence shown here is derived from an EMBL/GenBank/DDBJ whole genome shotgun (WGS) entry which is preliminary data.</text>
</comment>
<dbReference type="EMBL" id="JANBOH010000050">
    <property type="protein sequence ID" value="KAJ1646752.1"/>
    <property type="molecule type" value="Genomic_DNA"/>
</dbReference>
<dbReference type="Pfam" id="PF20645">
    <property type="entry name" value="Rrn7_cyclin_C"/>
    <property type="match status" value="1"/>
</dbReference>
<evidence type="ECO:0000256" key="4">
    <source>
        <dbReference type="ARBA" id="ARBA00022771"/>
    </source>
</evidence>
<evidence type="ECO:0000313" key="13">
    <source>
        <dbReference type="EMBL" id="KAJ1646752.1"/>
    </source>
</evidence>
<proteinExistence type="inferred from homology"/>
<dbReference type="GO" id="GO:0008270">
    <property type="term" value="F:zinc ion binding"/>
    <property type="evidence" value="ECO:0007669"/>
    <property type="project" value="UniProtKB-KW"/>
</dbReference>
<dbReference type="PANTHER" id="PTHR31576:SF2">
    <property type="entry name" value="TATA BOX-BINDING PROTEIN-ASSOCIATED FACTOR RNA POLYMERASE I SUBUNIT B"/>
    <property type="match status" value="1"/>
</dbReference>
<comment type="similarity">
    <text evidence="2">Belongs to the RRN7/TAF1B family.</text>
</comment>
<sequence length="699" mass="79946">MYLSPFGTGQDLIDGTGSVRAAKRRCPMCGTSKLRSRGDGRVMCKNGHEQAGMIEEVTEAMADSTTRRHTKKQKRESKRQIAQNKRIYGRDAQFLILQVMQHILKEQATALVEELGAPGSVLGTVRNLWLLYVSKLGEILVPGMDDEDLAEQTLTNRTFKKSKVTETQSALTKDNKSDSLYSQQLTESIAQTQEEMAEYDNGYDDGDLAFLDDSLNSLLQKIDDDIARDELEMLDIEEFRAENSRSKQKDQAVSEDGEQADELEEQLDELPESEFNAHKRQATSKNHSKLAQNSIYRGLLRHIENFVHLEYLPAILYLSFLWLRLPLTHADLFRLLADERVPYASAYKRLPEELTERIGRGFMGFVILKFSPTVTRLRTITRGFQIFFQKHYDIRLSPVDTPVMLLHLIRRLGLGIEIYMMAMRLLELVDIEKMRFNSHRTKLELNAMSAIIVVLKLHYGLDEIERQPSEPEAIGFCRDLPPLNVFLRKWREDWKQEMLISTTPELSTVDSDWEAEFAKYCRRKMTKRKTAGNRAVYLDIAPRFRRIIESLAYDGGLDPEKARKLLPSQYLPGSQQNDPSEESKTNRVPEVLRCIEPILIPRVGRQIEKESDKTLISRYPSEYKTLFEPYDNHPEIKLNSGELYTTKVGAESGISANGYMIPTLGLVIARCADVIGYSRHAVLNSVSALEFCICRVKDA</sequence>
<dbReference type="PANTHER" id="PTHR31576">
    <property type="entry name" value="TATA BOX-BINDING PROTEIN-ASSOCIATED FACTOR RNA POLYMERASE I SUBUNIT B"/>
    <property type="match status" value="1"/>
</dbReference>
<reference evidence="13" key="1">
    <citation type="submission" date="2022-07" db="EMBL/GenBank/DDBJ databases">
        <title>Phylogenomic reconstructions and comparative analyses of Kickxellomycotina fungi.</title>
        <authorList>
            <person name="Reynolds N.K."/>
            <person name="Stajich J.E."/>
            <person name="Barry K."/>
            <person name="Grigoriev I.V."/>
            <person name="Crous P."/>
            <person name="Smith M.E."/>
        </authorList>
    </citation>
    <scope>NUCLEOTIDE SEQUENCE</scope>
    <source>
        <strain evidence="13">NBRC 105413</strain>
    </source>
</reference>
<evidence type="ECO:0000256" key="1">
    <source>
        <dbReference type="ARBA" id="ARBA00004604"/>
    </source>
</evidence>
<keyword evidence="8" id="KW-0804">Transcription</keyword>
<evidence type="ECO:0000256" key="5">
    <source>
        <dbReference type="ARBA" id="ARBA00022833"/>
    </source>
</evidence>
<dbReference type="InterPro" id="IPR048538">
    <property type="entry name" value="Rrn7_cyclin_C"/>
</dbReference>
<keyword evidence="14" id="KW-1185">Reference proteome</keyword>
<name>A0A9W7XKP6_9FUNG</name>
<evidence type="ECO:0000256" key="10">
    <source>
        <dbReference type="SAM" id="MobiDB-lite"/>
    </source>
</evidence>
<feature type="domain" description="Rrn7/TAF1B N-terminal cyclin" evidence="11">
    <location>
        <begin position="100"/>
        <end position="177"/>
    </location>
</feature>
<keyword evidence="6" id="KW-0805">Transcription regulation</keyword>
<feature type="domain" description="Rrn7/TAF1B C-terminal cyclin" evidence="12">
    <location>
        <begin position="387"/>
        <end position="470"/>
    </location>
</feature>
<evidence type="ECO:0000256" key="2">
    <source>
        <dbReference type="ARBA" id="ARBA00006899"/>
    </source>
</evidence>
<organism evidence="13 14">
    <name type="scientific">Coemansia asiatica</name>
    <dbReference type="NCBI Taxonomy" id="1052880"/>
    <lineage>
        <taxon>Eukaryota</taxon>
        <taxon>Fungi</taxon>
        <taxon>Fungi incertae sedis</taxon>
        <taxon>Zoopagomycota</taxon>
        <taxon>Kickxellomycotina</taxon>
        <taxon>Kickxellomycetes</taxon>
        <taxon>Kickxellales</taxon>
        <taxon>Kickxellaceae</taxon>
        <taxon>Coemansia</taxon>
    </lineage>
</organism>
<gene>
    <name evidence="13" type="ORF">LPJ64_001797</name>
</gene>
<evidence type="ECO:0000256" key="6">
    <source>
        <dbReference type="ARBA" id="ARBA00023015"/>
    </source>
</evidence>
<evidence type="ECO:0008006" key="15">
    <source>
        <dbReference type="Google" id="ProtNLM"/>
    </source>
</evidence>
<keyword evidence="9" id="KW-0539">Nucleus</keyword>
<comment type="subcellular location">
    <subcellularLocation>
        <location evidence="1">Nucleus</location>
        <location evidence="1">Nucleolus</location>
    </subcellularLocation>
</comment>
<keyword evidence="3" id="KW-0479">Metal-binding</keyword>